<reference evidence="1 2" key="1">
    <citation type="submission" date="2012-06" db="EMBL/GenBank/DDBJ databases">
        <title>Finished chromosome of genome of Oscillatoria acuminata PCC 6304.</title>
        <authorList>
            <consortium name="US DOE Joint Genome Institute"/>
            <person name="Gugger M."/>
            <person name="Coursin T."/>
            <person name="Rippka R."/>
            <person name="Tandeau De Marsac N."/>
            <person name="Huntemann M."/>
            <person name="Wei C.-L."/>
            <person name="Han J."/>
            <person name="Detter J.C."/>
            <person name="Han C."/>
            <person name="Tapia R."/>
            <person name="Davenport K."/>
            <person name="Daligault H."/>
            <person name="Erkkila T."/>
            <person name="Gu W."/>
            <person name="Munk A.C.C."/>
            <person name="Teshima H."/>
            <person name="Xu Y."/>
            <person name="Chain P."/>
            <person name="Chen A."/>
            <person name="Krypides N."/>
            <person name="Mavromatis K."/>
            <person name="Markowitz V."/>
            <person name="Szeto E."/>
            <person name="Ivanova N."/>
            <person name="Mikhailova N."/>
            <person name="Ovchinnikova G."/>
            <person name="Pagani I."/>
            <person name="Pati A."/>
            <person name="Goodwin L."/>
            <person name="Peters L."/>
            <person name="Pitluck S."/>
            <person name="Woyke T."/>
            <person name="Kerfeld C."/>
        </authorList>
    </citation>
    <scope>NUCLEOTIDE SEQUENCE [LARGE SCALE GENOMIC DNA]</scope>
    <source>
        <strain evidence="1 2">PCC 6304</strain>
    </source>
</reference>
<organism evidence="1 2">
    <name type="scientific">Oscillatoria acuminata PCC 6304</name>
    <dbReference type="NCBI Taxonomy" id="56110"/>
    <lineage>
        <taxon>Bacteria</taxon>
        <taxon>Bacillati</taxon>
        <taxon>Cyanobacteriota</taxon>
        <taxon>Cyanophyceae</taxon>
        <taxon>Oscillatoriophycideae</taxon>
        <taxon>Oscillatoriales</taxon>
        <taxon>Oscillatoriaceae</taxon>
        <taxon>Oscillatoria</taxon>
    </lineage>
</organism>
<protein>
    <submittedName>
        <fullName evidence="1">Uncharacterized protein</fullName>
    </submittedName>
</protein>
<proteinExistence type="predicted"/>
<dbReference type="eggNOG" id="ENOG5032WW9">
    <property type="taxonomic scope" value="Bacteria"/>
</dbReference>
<evidence type="ECO:0000313" key="2">
    <source>
        <dbReference type="Proteomes" id="UP000010367"/>
    </source>
</evidence>
<evidence type="ECO:0000313" key="1">
    <source>
        <dbReference type="EMBL" id="AFY83905.1"/>
    </source>
</evidence>
<dbReference type="KEGG" id="oac:Oscil6304_4385"/>
<gene>
    <name evidence="1" type="ORF">Oscil6304_4385</name>
</gene>
<keyword evidence="2" id="KW-1185">Reference proteome</keyword>
<accession>K9TMY4</accession>
<dbReference type="InParanoid" id="K9TMY4"/>
<dbReference type="EMBL" id="CP003607">
    <property type="protein sequence ID" value="AFY83905.1"/>
    <property type="molecule type" value="Genomic_DNA"/>
</dbReference>
<name>K9TMY4_9CYAN</name>
<sequence>MLQTLNPCGAKERTVLMSPLKNVKSDRKERLHTEVALDVFKARNPALVIAVKNFLKVLPTPKAIEEVLKEATYELAEVDPEACRWLVQNSLLLMPELDLKAEACALAVQKLTANGFKQGQDFHQESPRRLQLSEAAKSQLQVGNSMLEDLMLKELLQLG</sequence>
<dbReference type="AlphaFoldDB" id="K9TMY4"/>
<dbReference type="Proteomes" id="UP000010367">
    <property type="component" value="Chromosome"/>
</dbReference>
<dbReference type="HOGENOM" id="CLU_1841566_0_0_3"/>